<dbReference type="Proteomes" id="UP001187471">
    <property type="component" value="Unassembled WGS sequence"/>
</dbReference>
<evidence type="ECO:0000313" key="2">
    <source>
        <dbReference type="EMBL" id="KAK2988889.1"/>
    </source>
</evidence>
<dbReference type="AlphaFoldDB" id="A0AA88UKU0"/>
<organism evidence="2 3">
    <name type="scientific">Escallonia rubra</name>
    <dbReference type="NCBI Taxonomy" id="112253"/>
    <lineage>
        <taxon>Eukaryota</taxon>
        <taxon>Viridiplantae</taxon>
        <taxon>Streptophyta</taxon>
        <taxon>Embryophyta</taxon>
        <taxon>Tracheophyta</taxon>
        <taxon>Spermatophyta</taxon>
        <taxon>Magnoliopsida</taxon>
        <taxon>eudicotyledons</taxon>
        <taxon>Gunneridae</taxon>
        <taxon>Pentapetalae</taxon>
        <taxon>asterids</taxon>
        <taxon>campanulids</taxon>
        <taxon>Escalloniales</taxon>
        <taxon>Escalloniaceae</taxon>
        <taxon>Escallonia</taxon>
    </lineage>
</organism>
<feature type="domain" description="Retrotransposon Copia-like N-terminal" evidence="1">
    <location>
        <begin position="49"/>
        <end position="79"/>
    </location>
</feature>
<dbReference type="EMBL" id="JAVXUO010000806">
    <property type="protein sequence ID" value="KAK2988889.1"/>
    <property type="molecule type" value="Genomic_DNA"/>
</dbReference>
<name>A0AA88UKU0_9ASTE</name>
<proteinExistence type="predicted"/>
<sequence>MVVKSLSTDNFEIGAKSSLLADLMSRLSQIMNQTPAAASQETLATPIDIKLDDTNYELWSQVVEMYISGKYKLEYINGDL</sequence>
<evidence type="ECO:0000313" key="3">
    <source>
        <dbReference type="Proteomes" id="UP001187471"/>
    </source>
</evidence>
<reference evidence="2" key="1">
    <citation type="submission" date="2022-12" db="EMBL/GenBank/DDBJ databases">
        <title>Draft genome assemblies for two species of Escallonia (Escalloniales).</title>
        <authorList>
            <person name="Chanderbali A."/>
            <person name="Dervinis C."/>
            <person name="Anghel I."/>
            <person name="Soltis D."/>
            <person name="Soltis P."/>
            <person name="Zapata F."/>
        </authorList>
    </citation>
    <scope>NUCLEOTIDE SEQUENCE</scope>
    <source>
        <strain evidence="2">UCBG92.1500</strain>
        <tissue evidence="2">Leaf</tissue>
    </source>
</reference>
<dbReference type="Pfam" id="PF14244">
    <property type="entry name" value="Retrotran_gag_3"/>
    <property type="match status" value="1"/>
</dbReference>
<accession>A0AA88UKU0</accession>
<evidence type="ECO:0000259" key="1">
    <source>
        <dbReference type="Pfam" id="PF14244"/>
    </source>
</evidence>
<protein>
    <recommendedName>
        <fullName evidence="1">Retrotransposon Copia-like N-terminal domain-containing protein</fullName>
    </recommendedName>
</protein>
<dbReference type="InterPro" id="IPR029472">
    <property type="entry name" value="Copia-like_N"/>
</dbReference>
<comment type="caution">
    <text evidence="2">The sequence shown here is derived from an EMBL/GenBank/DDBJ whole genome shotgun (WGS) entry which is preliminary data.</text>
</comment>
<gene>
    <name evidence="2" type="ORF">RJ640_000249</name>
</gene>
<keyword evidence="3" id="KW-1185">Reference proteome</keyword>